<dbReference type="NCBIfam" id="TIGR04411">
    <property type="entry name" value="T2SS_GspN_Lepto"/>
    <property type="match status" value="1"/>
</dbReference>
<proteinExistence type="predicted"/>
<protein>
    <submittedName>
        <fullName evidence="1">Type II secretion system protein N</fullName>
    </submittedName>
</protein>
<accession>A0A562WSJ9</accession>
<sequence length="280" mass="29614">MTIPRPVIIAAASTGGVLLFLLLSLAFIPDRALEQAVARTLTADGFTFKAVAFGKAFPLGLQGKRLEIGTDAGPILVLDRAAIRLKILPLLTGRVTVALDGRIGAGTINGTITVAPQKKLELTIRDLSLGAVPFFATVAGTQAKGIARVSTTIQGVGSGAKGTMQLQVRGAELNGIKIGETPLPDAAYREVQGMLRVGGGRASLESFTLQGDGLYVRLKGDMPISAPLNASPLNLTLELMPKPEFLERQKFVFLLLVKYLISPGHYQIPIRGTLAKPLLQ</sequence>
<dbReference type="EMBL" id="VLLN01000001">
    <property type="protein sequence ID" value="TWJ33473.1"/>
    <property type="molecule type" value="Genomic_DNA"/>
</dbReference>
<comment type="caution">
    <text evidence="1">The sequence shown here is derived from an EMBL/GenBank/DDBJ whole genome shotgun (WGS) entry which is preliminary data.</text>
</comment>
<keyword evidence="2" id="KW-1185">Reference proteome</keyword>
<evidence type="ECO:0000313" key="2">
    <source>
        <dbReference type="Proteomes" id="UP000319449"/>
    </source>
</evidence>
<gene>
    <name evidence="1" type="ORF">JN12_00147</name>
</gene>
<evidence type="ECO:0000313" key="1">
    <source>
        <dbReference type="EMBL" id="TWJ33473.1"/>
    </source>
</evidence>
<dbReference type="Proteomes" id="UP000319449">
    <property type="component" value="Unassembled WGS sequence"/>
</dbReference>
<dbReference type="InterPro" id="IPR030925">
    <property type="entry name" value="T2SS_GspN_Lepto"/>
</dbReference>
<dbReference type="OrthoDB" id="5395112at2"/>
<reference evidence="1 2" key="1">
    <citation type="submission" date="2019-07" db="EMBL/GenBank/DDBJ databases">
        <title>Genomic Encyclopedia of Archaeal and Bacterial Type Strains, Phase II (KMG-II): from individual species to whole genera.</title>
        <authorList>
            <person name="Goeker M."/>
        </authorList>
    </citation>
    <scope>NUCLEOTIDE SEQUENCE [LARGE SCALE GENOMIC DNA]</scope>
    <source>
        <strain evidence="1 2">ATCC BAA-1139</strain>
    </source>
</reference>
<name>A0A562WSJ9_9BACT</name>
<organism evidence="1 2">
    <name type="scientific">Geobacter argillaceus</name>
    <dbReference type="NCBI Taxonomy" id="345631"/>
    <lineage>
        <taxon>Bacteria</taxon>
        <taxon>Pseudomonadati</taxon>
        <taxon>Thermodesulfobacteriota</taxon>
        <taxon>Desulfuromonadia</taxon>
        <taxon>Geobacterales</taxon>
        <taxon>Geobacteraceae</taxon>
        <taxon>Geobacter</taxon>
    </lineage>
</organism>
<dbReference type="RefSeq" id="WP_145017078.1">
    <property type="nucleotide sequence ID" value="NZ_VLLN01000001.1"/>
</dbReference>
<dbReference type="AlphaFoldDB" id="A0A562WSJ9"/>